<dbReference type="GO" id="GO:0030170">
    <property type="term" value="F:pyridoxal phosphate binding"/>
    <property type="evidence" value="ECO:0007669"/>
    <property type="project" value="InterPro"/>
</dbReference>
<dbReference type="AlphaFoldDB" id="A0A848HAP5"/>
<dbReference type="PANTHER" id="PTHR43713:SF3">
    <property type="entry name" value="GLUTAMATE-1-SEMIALDEHYDE 2,1-AMINOMUTASE 1, CHLOROPLASTIC-RELATED"/>
    <property type="match status" value="1"/>
</dbReference>
<dbReference type="Gene3D" id="3.90.1150.10">
    <property type="entry name" value="Aspartate Aminotransferase, domain 1"/>
    <property type="match status" value="1"/>
</dbReference>
<keyword evidence="4" id="KW-0808">Transferase</keyword>
<dbReference type="GO" id="GO:0008483">
    <property type="term" value="F:transaminase activity"/>
    <property type="evidence" value="ECO:0007669"/>
    <property type="project" value="UniProtKB-KW"/>
</dbReference>
<dbReference type="RefSeq" id="WP_169420837.1">
    <property type="nucleotide sequence ID" value="NZ_JABBFX010000002.1"/>
</dbReference>
<dbReference type="Proteomes" id="UP000541185">
    <property type="component" value="Unassembled WGS sequence"/>
</dbReference>
<dbReference type="InterPro" id="IPR015421">
    <property type="entry name" value="PyrdxlP-dep_Trfase_major"/>
</dbReference>
<comment type="caution">
    <text evidence="4">The sequence shown here is derived from an EMBL/GenBank/DDBJ whole genome shotgun (WGS) entry which is preliminary data.</text>
</comment>
<dbReference type="PANTHER" id="PTHR43713">
    <property type="entry name" value="GLUTAMATE-1-SEMIALDEHYDE 2,1-AMINOMUTASE"/>
    <property type="match status" value="1"/>
</dbReference>
<reference evidence="4 5" key="1">
    <citation type="submission" date="2020-04" db="EMBL/GenBank/DDBJ databases">
        <title>Ramlibacter sp. G-1-2-2 isolated from soil.</title>
        <authorList>
            <person name="Dahal R.H."/>
        </authorList>
    </citation>
    <scope>NUCLEOTIDE SEQUENCE [LARGE SCALE GENOMIC DNA]</scope>
    <source>
        <strain evidence="4 5">G-1-2-2</strain>
    </source>
</reference>
<dbReference type="EMBL" id="JABBFX010000002">
    <property type="protein sequence ID" value="NML46579.1"/>
    <property type="molecule type" value="Genomic_DNA"/>
</dbReference>
<dbReference type="Pfam" id="PF00202">
    <property type="entry name" value="Aminotran_3"/>
    <property type="match status" value="1"/>
</dbReference>
<dbReference type="InterPro" id="IPR005814">
    <property type="entry name" value="Aminotrans_3"/>
</dbReference>
<keyword evidence="2 3" id="KW-0663">Pyridoxal phosphate</keyword>
<dbReference type="InterPro" id="IPR015422">
    <property type="entry name" value="PyrdxlP-dep_Trfase_small"/>
</dbReference>
<evidence type="ECO:0000256" key="1">
    <source>
        <dbReference type="ARBA" id="ARBA00001933"/>
    </source>
</evidence>
<evidence type="ECO:0000256" key="3">
    <source>
        <dbReference type="RuleBase" id="RU003560"/>
    </source>
</evidence>
<name>A0A848HAP5_9BURK</name>
<dbReference type="SUPFAM" id="SSF53383">
    <property type="entry name" value="PLP-dependent transferases"/>
    <property type="match status" value="1"/>
</dbReference>
<evidence type="ECO:0000256" key="2">
    <source>
        <dbReference type="ARBA" id="ARBA00022898"/>
    </source>
</evidence>
<comment type="cofactor">
    <cofactor evidence="1">
        <name>pyridoxal 5'-phosphate</name>
        <dbReference type="ChEBI" id="CHEBI:597326"/>
    </cofactor>
</comment>
<dbReference type="CDD" id="cd00610">
    <property type="entry name" value="OAT_like"/>
    <property type="match status" value="1"/>
</dbReference>
<protein>
    <submittedName>
        <fullName evidence="4">Aminotransferase class III-fold pyridoxal phosphate-dependent enzyme</fullName>
    </submittedName>
</protein>
<keyword evidence="5" id="KW-1185">Reference proteome</keyword>
<gene>
    <name evidence="4" type="ORF">HHL11_22730</name>
</gene>
<sequence>MKDLDQALASAIARYRANNPKSEGQMLAACDVLPAGNTRSVLFHGPFPLYMARGEGCRLWDADGHAYIDALGEFTAGIYGHSEPRIQAAIVGALQGGLNLSSHTEREAKLAREIQRRFPSLELLRFTNSGTEANLMALAAATAHTGRRKVLVFDGAYHGGVLAFGGGGSPVNVPHDWVVARYNDLQDVKARVAQHGSELAAILVEPMLGAGGCIPAEPAFLQRLRALADECGALLVLDEVMTSRLSFGGRQGQLGIRPDLTTLGKYFGGGLSFGCFGGREDVMERFDPRRPGALGHAGTFNNNVLTMAAGLAGLTEVLSAEALEALNTRGQRLRTSLNAVFAAHRVGLQFTGLGSVMQLQPLAGPLRSADDLKAADDRIKALLFFELVERGIFLARRGLVALSLPFGDAEAAAFVSALDGAVAKCRDLLPS</sequence>
<evidence type="ECO:0000313" key="4">
    <source>
        <dbReference type="EMBL" id="NML46579.1"/>
    </source>
</evidence>
<dbReference type="Gene3D" id="3.40.640.10">
    <property type="entry name" value="Type I PLP-dependent aspartate aminotransferase-like (Major domain)"/>
    <property type="match status" value="1"/>
</dbReference>
<keyword evidence="4" id="KW-0032">Aminotransferase</keyword>
<accession>A0A848HAP5</accession>
<evidence type="ECO:0000313" key="5">
    <source>
        <dbReference type="Proteomes" id="UP000541185"/>
    </source>
</evidence>
<proteinExistence type="inferred from homology"/>
<comment type="similarity">
    <text evidence="3">Belongs to the class-III pyridoxal-phosphate-dependent aminotransferase family.</text>
</comment>
<dbReference type="InterPro" id="IPR015424">
    <property type="entry name" value="PyrdxlP-dep_Trfase"/>
</dbReference>
<organism evidence="4 5">
    <name type="scientific">Ramlibacter agri</name>
    <dbReference type="NCBI Taxonomy" id="2728837"/>
    <lineage>
        <taxon>Bacteria</taxon>
        <taxon>Pseudomonadati</taxon>
        <taxon>Pseudomonadota</taxon>
        <taxon>Betaproteobacteria</taxon>
        <taxon>Burkholderiales</taxon>
        <taxon>Comamonadaceae</taxon>
        <taxon>Ramlibacter</taxon>
    </lineage>
</organism>